<proteinExistence type="predicted"/>
<reference evidence="3" key="1">
    <citation type="journal article" date="2019" name="Int. J. Syst. Evol. Microbiol.">
        <title>The Global Catalogue of Microorganisms (GCM) 10K type strain sequencing project: providing services to taxonomists for standard genome sequencing and annotation.</title>
        <authorList>
            <consortium name="The Broad Institute Genomics Platform"/>
            <consortium name="The Broad Institute Genome Sequencing Center for Infectious Disease"/>
            <person name="Wu L."/>
            <person name="Ma J."/>
        </authorList>
    </citation>
    <scope>NUCLEOTIDE SEQUENCE [LARGE SCALE GENOMIC DNA]</scope>
    <source>
        <strain evidence="3">JCM 18324</strain>
    </source>
</reference>
<gene>
    <name evidence="2" type="ORF">GCM10023329_55220</name>
</gene>
<comment type="caution">
    <text evidence="2">The sequence shown here is derived from an EMBL/GenBank/DDBJ whole genome shotgun (WGS) entry which is preliminary data.</text>
</comment>
<feature type="chain" id="PRO_5046926732" description="Secreted protein" evidence="1">
    <location>
        <begin position="28"/>
        <end position="206"/>
    </location>
</feature>
<evidence type="ECO:0000313" key="3">
    <source>
        <dbReference type="Proteomes" id="UP001501147"/>
    </source>
</evidence>
<protein>
    <recommendedName>
        <fullName evidence="4">Secreted protein</fullName>
    </recommendedName>
</protein>
<name>A0ABP9BHJ9_9ACTN</name>
<dbReference type="RefSeq" id="WP_345616227.1">
    <property type="nucleotide sequence ID" value="NZ_BAABJV010000026.1"/>
</dbReference>
<accession>A0ABP9BHJ9</accession>
<evidence type="ECO:0008006" key="4">
    <source>
        <dbReference type="Google" id="ProtNLM"/>
    </source>
</evidence>
<evidence type="ECO:0000313" key="2">
    <source>
        <dbReference type="EMBL" id="GAA4795523.1"/>
    </source>
</evidence>
<dbReference type="EMBL" id="BAABJV010000026">
    <property type="protein sequence ID" value="GAA4795523.1"/>
    <property type="molecule type" value="Genomic_DNA"/>
</dbReference>
<evidence type="ECO:0000256" key="1">
    <source>
        <dbReference type="SAM" id="SignalP"/>
    </source>
</evidence>
<sequence length="206" mass="21705">MRKTTAAVLAGLSTAALVVTGAPAAYADGEDPAGFAAASTVGDVPSDYTGEDLAEDVVIEDIEGELLAPEDKPRRVARSAAGSTAIGSFSYSVGGTTISIPTGCFMTHSIKGSGKRINRQIAGVDCVGPSVFASRFCNTRFEFHYADTRGKTYKIQRGPLLTKCHTGTVPVYTFSKAHTLPKYGKACAQLFVNGSRKAVQCHYITK</sequence>
<organism evidence="2 3">
    <name type="scientific">Streptomyces sanyensis</name>
    <dbReference type="NCBI Taxonomy" id="568869"/>
    <lineage>
        <taxon>Bacteria</taxon>
        <taxon>Bacillati</taxon>
        <taxon>Actinomycetota</taxon>
        <taxon>Actinomycetes</taxon>
        <taxon>Kitasatosporales</taxon>
        <taxon>Streptomycetaceae</taxon>
        <taxon>Streptomyces</taxon>
    </lineage>
</organism>
<keyword evidence="3" id="KW-1185">Reference proteome</keyword>
<feature type="signal peptide" evidence="1">
    <location>
        <begin position="1"/>
        <end position="27"/>
    </location>
</feature>
<dbReference type="Proteomes" id="UP001501147">
    <property type="component" value="Unassembled WGS sequence"/>
</dbReference>
<keyword evidence="1" id="KW-0732">Signal</keyword>